<evidence type="ECO:0000259" key="1">
    <source>
        <dbReference type="Pfam" id="PF07238"/>
    </source>
</evidence>
<dbReference type="RefSeq" id="WP_275418335.1">
    <property type="nucleotide sequence ID" value="NZ_CP106878.1"/>
</dbReference>
<gene>
    <name evidence="3" type="ORF">OE104_04265</name>
</gene>
<feature type="domain" description="Type III secretion system flagellar brake protein YcgR PilZN" evidence="2">
    <location>
        <begin position="3"/>
        <end position="89"/>
    </location>
</feature>
<keyword evidence="4" id="KW-1185">Reference proteome</keyword>
<dbReference type="Pfam" id="PF12945">
    <property type="entry name" value="PilZNR"/>
    <property type="match status" value="1"/>
</dbReference>
<keyword evidence="3" id="KW-0966">Cell projection</keyword>
<name>A0A9E8RWQ6_9BACI</name>
<reference evidence="3" key="1">
    <citation type="submission" date="2022-09" db="EMBL/GenBank/DDBJ databases">
        <title>Complete Genomes of Fervidibacillus albus and Fervidibacillus halotolerans isolated from tidal flat sediments.</title>
        <authorList>
            <person name="Kwon K.K."/>
            <person name="Yang S.-H."/>
            <person name="Park M.J."/>
            <person name="Oh H.-M."/>
        </authorList>
    </citation>
    <scope>NUCLEOTIDE SEQUENCE</scope>
    <source>
        <strain evidence="3">MEBiC13591</strain>
    </source>
</reference>
<dbReference type="Proteomes" id="UP001164718">
    <property type="component" value="Chromosome"/>
</dbReference>
<dbReference type="EMBL" id="CP106878">
    <property type="protein sequence ID" value="WAA10544.1"/>
    <property type="molecule type" value="Genomic_DNA"/>
</dbReference>
<evidence type="ECO:0000259" key="2">
    <source>
        <dbReference type="Pfam" id="PF12945"/>
    </source>
</evidence>
<keyword evidence="3" id="KW-0969">Cilium</keyword>
<keyword evidence="3" id="KW-0282">Flagellum</keyword>
<protein>
    <submittedName>
        <fullName evidence="3">Flagellar brake domain-containing protein</fullName>
    </submittedName>
</protein>
<accession>A0A9E8RWQ6</accession>
<evidence type="ECO:0000313" key="4">
    <source>
        <dbReference type="Proteomes" id="UP001164718"/>
    </source>
</evidence>
<dbReference type="InterPro" id="IPR009875">
    <property type="entry name" value="PilZ_domain"/>
</dbReference>
<sequence>MLKVGQHITIEMEQEHVYEKYTSKIMDMNDQFFYMEYPVHEETNKSVFLKNGVTLRISFVNDEKENYEFLSMVIGRVKDPLPLLKMSLPPVEEFRKIQRREFVRVQRAVDVSIHPLHKEFQPFQSVTEDISAGGASVLVPKGIAIKSGQKIIVWFVLPRLNGEYYYLKLNSKINRIGEWNEKMNILSVQFLDKSIQDEQKLLQFCYESQVVKKQRETAFS</sequence>
<dbReference type="KEGG" id="faf:OE104_04265"/>
<dbReference type="GO" id="GO:0035438">
    <property type="term" value="F:cyclic-di-GMP binding"/>
    <property type="evidence" value="ECO:0007669"/>
    <property type="project" value="InterPro"/>
</dbReference>
<dbReference type="Pfam" id="PF07238">
    <property type="entry name" value="PilZ"/>
    <property type="match status" value="1"/>
</dbReference>
<dbReference type="AlphaFoldDB" id="A0A9E8RWQ6"/>
<evidence type="ECO:0000313" key="3">
    <source>
        <dbReference type="EMBL" id="WAA10544.1"/>
    </source>
</evidence>
<dbReference type="Gene3D" id="2.40.10.220">
    <property type="entry name" value="predicted glycosyltransferase like domains"/>
    <property type="match status" value="1"/>
</dbReference>
<feature type="domain" description="PilZ" evidence="1">
    <location>
        <begin position="98"/>
        <end position="207"/>
    </location>
</feature>
<proteinExistence type="predicted"/>
<dbReference type="SUPFAM" id="SSF141371">
    <property type="entry name" value="PilZ domain-like"/>
    <property type="match status" value="1"/>
</dbReference>
<organism evidence="3 4">
    <name type="scientific">Fervidibacillus albus</name>
    <dbReference type="NCBI Taxonomy" id="2980026"/>
    <lineage>
        <taxon>Bacteria</taxon>
        <taxon>Bacillati</taxon>
        <taxon>Bacillota</taxon>
        <taxon>Bacilli</taxon>
        <taxon>Bacillales</taxon>
        <taxon>Bacillaceae</taxon>
        <taxon>Fervidibacillus</taxon>
    </lineage>
</organism>
<dbReference type="InterPro" id="IPR009926">
    <property type="entry name" value="T3SS_YcgR_PilZN"/>
</dbReference>